<feature type="domain" description="Major facilitator superfamily (MFS) profile" evidence="7">
    <location>
        <begin position="73"/>
        <end position="482"/>
    </location>
</feature>
<feature type="transmembrane region" description="Helical" evidence="6">
    <location>
        <begin position="192"/>
        <end position="215"/>
    </location>
</feature>
<dbReference type="Gene3D" id="1.20.1250.20">
    <property type="entry name" value="MFS general substrate transporter like domains"/>
    <property type="match status" value="1"/>
</dbReference>
<proteinExistence type="predicted"/>
<protein>
    <submittedName>
        <fullName evidence="8">Carboxylic acid transporter protein homolog</fullName>
    </submittedName>
</protein>
<gene>
    <name evidence="8" type="primary">JEN1</name>
    <name evidence="8" type="ORF">CAAN4_B07206</name>
</gene>
<organism evidence="8 9">
    <name type="scientific">[Candida] anglica</name>
    <dbReference type="NCBI Taxonomy" id="148631"/>
    <lineage>
        <taxon>Eukaryota</taxon>
        <taxon>Fungi</taxon>
        <taxon>Dikarya</taxon>
        <taxon>Ascomycota</taxon>
        <taxon>Saccharomycotina</taxon>
        <taxon>Pichiomycetes</taxon>
        <taxon>Debaryomycetaceae</taxon>
        <taxon>Kurtzmaniella</taxon>
    </lineage>
</organism>
<accession>A0ABP0E7I6</accession>
<keyword evidence="4 6" id="KW-0472">Membrane</keyword>
<keyword evidence="2 6" id="KW-0812">Transmembrane</keyword>
<dbReference type="InterPro" id="IPR036259">
    <property type="entry name" value="MFS_trans_sf"/>
</dbReference>
<sequence length="520" mass="58442">MEVQSVTSSSSRSQVIKESDRIPDFSSKSIRNYCKTRFTTFFINNEEFHNATWNEILNPFHNLSQLSGRQWNFYFVGYCGWTWDAFDYFSVALNVTNLAEAFDVTIKDVTWGITVALMLRSVGAVIFGIWGDRCGRKWPYIFNLALLSVLQIGLGFVQTYGQFLAVRALFGIAMGGMYGNCVTLALEDCPVVARGVISGMFQEGYSLGYLLGVIFQRAITDTSVHSWRALCWFSAGPPVIFMVWRYFLPETDTYIQQKRIRELNKQNMSESETKFDMVVFKKNAMKAFKKYWLISIYSVILLSGFNFMSHGSQDLYPTMLTKQLKYSNDRSTVTNSVANLGALFGGIFFGQFSTYVGRRFTMVAGSIFGGAMIYPWAFVRNSGINAGAFFLQAAVLGAWGVIPIHLSELAPPEHRSFFTGFSYQLGNLCSSASSTIESTIGLRFPLPHVGKGVYDYAKVMAIFMGCVFVFVIIIVFMGPEYKGADLNTYRVEDVTEVHDDSTESIDSESSKPLARHIESV</sequence>
<dbReference type="InterPro" id="IPR005829">
    <property type="entry name" value="Sugar_transporter_CS"/>
</dbReference>
<dbReference type="PANTHER" id="PTHR23508">
    <property type="entry name" value="CARBOXYLIC ACID TRANSPORTER PROTEIN HOMOLOG"/>
    <property type="match status" value="1"/>
</dbReference>
<evidence type="ECO:0000256" key="4">
    <source>
        <dbReference type="ARBA" id="ARBA00023136"/>
    </source>
</evidence>
<dbReference type="SUPFAM" id="SSF103473">
    <property type="entry name" value="MFS general substrate transporter"/>
    <property type="match status" value="1"/>
</dbReference>
<comment type="subcellular location">
    <subcellularLocation>
        <location evidence="1">Membrane</location>
        <topology evidence="1">Multi-pass membrane protein</topology>
    </subcellularLocation>
</comment>
<dbReference type="InterPro" id="IPR005828">
    <property type="entry name" value="MFS_sugar_transport-like"/>
</dbReference>
<feature type="transmembrane region" description="Helical" evidence="6">
    <location>
        <begin position="227"/>
        <end position="247"/>
    </location>
</feature>
<evidence type="ECO:0000313" key="8">
    <source>
        <dbReference type="EMBL" id="CAK7896874.1"/>
    </source>
</evidence>
<evidence type="ECO:0000256" key="5">
    <source>
        <dbReference type="SAM" id="MobiDB-lite"/>
    </source>
</evidence>
<dbReference type="PANTHER" id="PTHR23508:SF10">
    <property type="entry name" value="CARBOXYLIC ACID TRANSPORTER PROTEIN HOMOLOG"/>
    <property type="match status" value="1"/>
</dbReference>
<name>A0ABP0E7I6_9ASCO</name>
<feature type="transmembrane region" description="Helical" evidence="6">
    <location>
        <begin position="332"/>
        <end position="354"/>
    </location>
</feature>
<keyword evidence="9" id="KW-1185">Reference proteome</keyword>
<evidence type="ECO:0000259" key="7">
    <source>
        <dbReference type="PROSITE" id="PS50850"/>
    </source>
</evidence>
<reference evidence="8 9" key="1">
    <citation type="submission" date="2024-01" db="EMBL/GenBank/DDBJ databases">
        <authorList>
            <consortium name="Genoscope - CEA"/>
            <person name="William W."/>
        </authorList>
    </citation>
    <scope>NUCLEOTIDE SEQUENCE [LARGE SCALE GENOMIC DNA]</scope>
    <source>
        <strain evidence="8 9">29B2s-10</strain>
    </source>
</reference>
<feature type="transmembrane region" description="Helical" evidence="6">
    <location>
        <begin position="360"/>
        <end position="379"/>
    </location>
</feature>
<keyword evidence="3 6" id="KW-1133">Transmembrane helix</keyword>
<feature type="transmembrane region" description="Helical" evidence="6">
    <location>
        <begin position="109"/>
        <end position="131"/>
    </location>
</feature>
<dbReference type="PROSITE" id="PS50850">
    <property type="entry name" value="MFS"/>
    <property type="match status" value="1"/>
</dbReference>
<feature type="transmembrane region" description="Helical" evidence="6">
    <location>
        <begin position="291"/>
        <end position="311"/>
    </location>
</feature>
<feature type="transmembrane region" description="Helical" evidence="6">
    <location>
        <begin position="456"/>
        <end position="477"/>
    </location>
</feature>
<dbReference type="PROSITE" id="PS00217">
    <property type="entry name" value="SUGAR_TRANSPORT_2"/>
    <property type="match status" value="1"/>
</dbReference>
<feature type="transmembrane region" description="Helical" evidence="6">
    <location>
        <begin position="137"/>
        <end position="157"/>
    </location>
</feature>
<evidence type="ECO:0000256" key="6">
    <source>
        <dbReference type="SAM" id="Phobius"/>
    </source>
</evidence>
<evidence type="ECO:0000313" key="9">
    <source>
        <dbReference type="Proteomes" id="UP001497600"/>
    </source>
</evidence>
<feature type="transmembrane region" description="Helical" evidence="6">
    <location>
        <begin position="386"/>
        <end position="406"/>
    </location>
</feature>
<dbReference type="CDD" id="cd17316">
    <property type="entry name" value="MFS_SV2_like"/>
    <property type="match status" value="1"/>
</dbReference>
<dbReference type="EMBL" id="OZ004254">
    <property type="protein sequence ID" value="CAK7896874.1"/>
    <property type="molecule type" value="Genomic_DNA"/>
</dbReference>
<evidence type="ECO:0000256" key="3">
    <source>
        <dbReference type="ARBA" id="ARBA00022989"/>
    </source>
</evidence>
<feature type="region of interest" description="Disordered" evidence="5">
    <location>
        <begin position="500"/>
        <end position="520"/>
    </location>
</feature>
<dbReference type="Pfam" id="PF00083">
    <property type="entry name" value="Sugar_tr"/>
    <property type="match status" value="1"/>
</dbReference>
<evidence type="ECO:0000256" key="2">
    <source>
        <dbReference type="ARBA" id="ARBA00022692"/>
    </source>
</evidence>
<evidence type="ECO:0000256" key="1">
    <source>
        <dbReference type="ARBA" id="ARBA00004141"/>
    </source>
</evidence>
<feature type="transmembrane region" description="Helical" evidence="6">
    <location>
        <begin position="164"/>
        <end position="186"/>
    </location>
</feature>
<dbReference type="Proteomes" id="UP001497600">
    <property type="component" value="Chromosome B"/>
</dbReference>
<dbReference type="InterPro" id="IPR020846">
    <property type="entry name" value="MFS_dom"/>
</dbReference>